<keyword evidence="2" id="KW-1185">Reference proteome</keyword>
<reference evidence="1" key="1">
    <citation type="submission" date="2019-10" db="EMBL/GenBank/DDBJ databases">
        <authorList>
            <consortium name="DOE Joint Genome Institute"/>
            <person name="Kuo A."/>
            <person name="Miyauchi S."/>
            <person name="Kiss E."/>
            <person name="Drula E."/>
            <person name="Kohler A."/>
            <person name="Sanchez-Garcia M."/>
            <person name="Andreopoulos B."/>
            <person name="Barry K.W."/>
            <person name="Bonito G."/>
            <person name="Buee M."/>
            <person name="Carver A."/>
            <person name="Chen C."/>
            <person name="Cichocki N."/>
            <person name="Clum A."/>
            <person name="Culley D."/>
            <person name="Crous P.W."/>
            <person name="Fauchery L."/>
            <person name="Girlanda M."/>
            <person name="Hayes R."/>
            <person name="Keri Z."/>
            <person name="LaButti K."/>
            <person name="Lipzen A."/>
            <person name="Lombard V."/>
            <person name="Magnuson J."/>
            <person name="Maillard F."/>
            <person name="Morin E."/>
            <person name="Murat C."/>
            <person name="Nolan M."/>
            <person name="Ohm R."/>
            <person name="Pangilinan J."/>
            <person name="Pereira M."/>
            <person name="Perotto S."/>
            <person name="Peter M."/>
            <person name="Riley R."/>
            <person name="Sitrit Y."/>
            <person name="Stielow B."/>
            <person name="Szollosi G."/>
            <person name="Zifcakova L."/>
            <person name="Stursova M."/>
            <person name="Spatafora J.W."/>
            <person name="Tedersoo L."/>
            <person name="Vaario L.-M."/>
            <person name="Yamada A."/>
            <person name="Yan M."/>
            <person name="Wang P."/>
            <person name="Xu J."/>
            <person name="Bruns T."/>
            <person name="Baldrian P."/>
            <person name="Vilgalys R."/>
            <person name="Henrissat B."/>
            <person name="Grigoriev I.V."/>
            <person name="Hibbett D."/>
            <person name="Nagy L.G."/>
            <person name="Martin F.M."/>
        </authorList>
    </citation>
    <scope>NUCLEOTIDE SEQUENCE</scope>
    <source>
        <strain evidence="1">Prilba</strain>
    </source>
</reference>
<accession>A0A9P5T9I6</accession>
<sequence length="70" mass="7900">RYSILPALSLTDGVIHCDIFEGAFDASGFMKFIQGLLDCIQPFLIRNSVIVMDNCWIHKDPEILDMIEAV</sequence>
<feature type="non-terminal residue" evidence="1">
    <location>
        <position position="1"/>
    </location>
</feature>
<dbReference type="OrthoDB" id="2142724at2759"/>
<proteinExistence type="predicted"/>
<dbReference type="AlphaFoldDB" id="A0A9P5T9I6"/>
<evidence type="ECO:0000313" key="2">
    <source>
        <dbReference type="Proteomes" id="UP000759537"/>
    </source>
</evidence>
<name>A0A9P5T9I6_9AGAM</name>
<evidence type="ECO:0000313" key="1">
    <source>
        <dbReference type="EMBL" id="KAF8480166.1"/>
    </source>
</evidence>
<reference evidence="1" key="2">
    <citation type="journal article" date="2020" name="Nat. Commun.">
        <title>Large-scale genome sequencing of mycorrhizal fungi provides insights into the early evolution of symbiotic traits.</title>
        <authorList>
            <person name="Miyauchi S."/>
            <person name="Kiss E."/>
            <person name="Kuo A."/>
            <person name="Drula E."/>
            <person name="Kohler A."/>
            <person name="Sanchez-Garcia M."/>
            <person name="Morin E."/>
            <person name="Andreopoulos B."/>
            <person name="Barry K.W."/>
            <person name="Bonito G."/>
            <person name="Buee M."/>
            <person name="Carver A."/>
            <person name="Chen C."/>
            <person name="Cichocki N."/>
            <person name="Clum A."/>
            <person name="Culley D."/>
            <person name="Crous P.W."/>
            <person name="Fauchery L."/>
            <person name="Girlanda M."/>
            <person name="Hayes R.D."/>
            <person name="Keri Z."/>
            <person name="LaButti K."/>
            <person name="Lipzen A."/>
            <person name="Lombard V."/>
            <person name="Magnuson J."/>
            <person name="Maillard F."/>
            <person name="Murat C."/>
            <person name="Nolan M."/>
            <person name="Ohm R.A."/>
            <person name="Pangilinan J."/>
            <person name="Pereira M.F."/>
            <person name="Perotto S."/>
            <person name="Peter M."/>
            <person name="Pfister S."/>
            <person name="Riley R."/>
            <person name="Sitrit Y."/>
            <person name="Stielow J.B."/>
            <person name="Szollosi G."/>
            <person name="Zifcakova L."/>
            <person name="Stursova M."/>
            <person name="Spatafora J.W."/>
            <person name="Tedersoo L."/>
            <person name="Vaario L.M."/>
            <person name="Yamada A."/>
            <person name="Yan M."/>
            <person name="Wang P."/>
            <person name="Xu J."/>
            <person name="Bruns T."/>
            <person name="Baldrian P."/>
            <person name="Vilgalys R."/>
            <person name="Dunand C."/>
            <person name="Henrissat B."/>
            <person name="Grigoriev I.V."/>
            <person name="Hibbett D."/>
            <person name="Nagy L.G."/>
            <person name="Martin F.M."/>
        </authorList>
    </citation>
    <scope>NUCLEOTIDE SEQUENCE</scope>
    <source>
        <strain evidence="1">Prilba</strain>
    </source>
</reference>
<gene>
    <name evidence="1" type="ORF">DFH94DRAFT_631041</name>
</gene>
<comment type="caution">
    <text evidence="1">The sequence shown here is derived from an EMBL/GenBank/DDBJ whole genome shotgun (WGS) entry which is preliminary data.</text>
</comment>
<protein>
    <recommendedName>
        <fullName evidence="3">Tc1-like transposase DDE domain-containing protein</fullName>
    </recommendedName>
</protein>
<dbReference type="Proteomes" id="UP000759537">
    <property type="component" value="Unassembled WGS sequence"/>
</dbReference>
<dbReference type="EMBL" id="WHVB01000008">
    <property type="protein sequence ID" value="KAF8480166.1"/>
    <property type="molecule type" value="Genomic_DNA"/>
</dbReference>
<organism evidence="1 2">
    <name type="scientific">Russula ochroleuca</name>
    <dbReference type="NCBI Taxonomy" id="152965"/>
    <lineage>
        <taxon>Eukaryota</taxon>
        <taxon>Fungi</taxon>
        <taxon>Dikarya</taxon>
        <taxon>Basidiomycota</taxon>
        <taxon>Agaricomycotina</taxon>
        <taxon>Agaricomycetes</taxon>
        <taxon>Russulales</taxon>
        <taxon>Russulaceae</taxon>
        <taxon>Russula</taxon>
    </lineage>
</organism>
<evidence type="ECO:0008006" key="3">
    <source>
        <dbReference type="Google" id="ProtNLM"/>
    </source>
</evidence>